<feature type="domain" description="SH3" evidence="14">
    <location>
        <begin position="1613"/>
        <end position="1682"/>
    </location>
</feature>
<dbReference type="FunFam" id="1.25.40.530:FF:000004">
    <property type="entry name" value="Myosin VIIA"/>
    <property type="match status" value="1"/>
</dbReference>
<dbReference type="STRING" id="568069.A0A1J1I168"/>
<dbReference type="Gene3D" id="2.30.30.40">
    <property type="entry name" value="SH3 Domains"/>
    <property type="match status" value="1"/>
</dbReference>
<dbReference type="InterPro" id="IPR029071">
    <property type="entry name" value="Ubiquitin-like_domsf"/>
</dbReference>
<keyword evidence="9 12" id="KW-0505">Motor protein</keyword>
<evidence type="ECO:0000256" key="4">
    <source>
        <dbReference type="ARBA" id="ARBA00022490"/>
    </source>
</evidence>
<keyword evidence="10 12" id="KW-0009">Actin-binding</keyword>
<protein>
    <submittedName>
        <fullName evidence="18">CLUMA_CG007474, isoform A</fullName>
    </submittedName>
</protein>
<feature type="domain" description="Myosin motor" evidence="17">
    <location>
        <begin position="118"/>
        <end position="788"/>
    </location>
</feature>
<dbReference type="GO" id="GO:0003779">
    <property type="term" value="F:actin binding"/>
    <property type="evidence" value="ECO:0007669"/>
    <property type="project" value="UniProtKB-KW"/>
</dbReference>
<evidence type="ECO:0000256" key="13">
    <source>
        <dbReference type="SAM" id="Coils"/>
    </source>
</evidence>
<evidence type="ECO:0000259" key="15">
    <source>
        <dbReference type="PROSITE" id="PS50057"/>
    </source>
</evidence>
<dbReference type="InterPro" id="IPR036961">
    <property type="entry name" value="Kinesin_motor_dom_sf"/>
</dbReference>
<keyword evidence="8 12" id="KW-0518">Myosin</keyword>
<dbReference type="Gene3D" id="3.10.20.90">
    <property type="entry name" value="Phosphatidylinositol 3-kinase Catalytic Subunit, Chain A, domain 1"/>
    <property type="match status" value="2"/>
</dbReference>
<evidence type="ECO:0000259" key="16">
    <source>
        <dbReference type="PROSITE" id="PS51016"/>
    </source>
</evidence>
<dbReference type="InterPro" id="IPR001609">
    <property type="entry name" value="Myosin_head_motor_dom-like"/>
</dbReference>
<dbReference type="Gene3D" id="1.20.120.720">
    <property type="entry name" value="Myosin VI head, motor domain, U50 subdomain"/>
    <property type="match status" value="1"/>
</dbReference>
<comment type="similarity">
    <text evidence="2 12">Belongs to the TRAFAC class myosin-kinesin ATPase superfamily. Myosin family.</text>
</comment>
<keyword evidence="3 11" id="KW-0728">SH3 domain</keyword>
<sequence>MKYDELIRELCKTKEAHSLTDQDGYRNSRVSANYLYCNFLNSTQNSHQFNLLSDVLFSLVIFDYIWIEPVTGHEFDVAIGARVTSAEGRRIQVKDDDGVEQWLLPERRIKAMHASSVQGVEDMISLGDLHEAGILRNLLIRYNDNLIYTYTGSILVAVNPYQILPIYTGDQIKIYKERKIGELPPHIFAIGDNSYANMKRFCQDQCIVISGESGAGKTESTKLILQYLAAISGKHSWIEQQILEANPILEAFGNAKTVRNDNSSRFGKYIDIHFNRGGVIEGAKIEQYLLEKSRIVSQNPDERNYHIFYCLLAGLSNDDKRKLELGNASDYRYLTGGNCVKCDGRDDATEFADIRSAMKVLCFSDQEIWEILKLLAALLHAGNINFKAVTIDNLDATEIPDQQNVKRVANLLEFKLQPLIHALTKKTFFAHGETVVSTLSREQAVDVRDAFVKGVYGRLFILIVKKINNAIYKPKTSMRSAIGVLDIFGFENFNLNSFEQFCINYANENLQQFFVQHIFKLEQEEYNHEAINWQHIEFVDNQDALDLIAIKQLNIMALIDEESKFPKGTDQTMLAKLHKTHGSHRNYLKPKSDINTSFGLNHFAGIVFYDTRGFLEKNRDTFSPDILQLIASSSSDFLQLVFSNDIGMGAETRKRTPTLSTQFKKSLDSLMKTLSSCQPFFIRCIKPNEFKKPMMFDRALCCRQLRYSGMMETIRIRRAGYPIRHNFRDFVERYRFLISGVPPAHKTDCRVQTSRICAQVLGRTDYQLGNTKVFLKDAHDLFLEQERDRVLTRKILILQRSIRGWVYRRRFLRMRAAAMTIQKYWKGYAQRQRYKKIKLGYMRLQALIRSRILSHRFRHLRGHIVGLQAHIRGYLVRREYGHKMWAIVKVQAHIRRIIAMKRYKKLKLEYRRHREAMRLKMMEEEELKHQGNKRAKEIAEKNYLQRLNEIERKEMEVEMEERRQVEVKKNLINDAARKQDEPVDDGKLVEAMFDFLPDSSSEAPTPHNNHETSVFNDLPSGNQNEDDIIGPIHQSDDDEDLSEFKFQKFAATYFQGNITHYYSRKPLKHPLLPLHTQGDQLAAQALWITILRFTGDLPEPRYHSMDRDNTSVMSKVTATLGRNFIRSKEFQEAQMMGLDPESFLKQKPRSIRHKLVSLTLKRKNKLGEDVRRKLQDEEYTADSYQSWLESRPTSNLEKLHFIIGHGILRAELRDEIYCQICKQLTNNPSKSSHARGWILLSLCVGCFAPSEKFVNYLRSFIREGPPGYAPYCEDRLKRTFNNGTRNQPPSWLELQATKSKKPIMLPITFMDGNTKTLLADSATTARELCNQLSDKIQLKDQFGFSLYIALFDKVSSLGSGGDHVMDAISQCEQYAKEQGAQERNAPWRLFFRKEIFAPWHDPTEDQVATNLIYQQVVRGVKFGEYRCDKEEDLAMIAAQQYYIEFNTDMSMERLFSLIPNFIPDYCLTGIEKAMDRWATLVLQAYKKSYYLKDRDKVQALRVKEDVVSYAKYKWPLLFSRFYEAYRNSGPNLPKNDVIIAVNWTGVYVVDDQEQVLLELSFPEITAVSSQKTNKVFTQTFSLATVRGEEFTFQSPNAEDIRDLVVFFLEGLKKRSKFVIAIQDYRSPGEGTSFLSFLKGDLILLEEDSTGETVLNNGWCIGRCERTQDRGDFPAETVYVLPTLSKPPQDILALFSIEGAHHGRRLSSAHSNGGTEPRERPHNLAEYSLDHFRPPPKRTMSKTLTLSSKRGIEELWRYSRDPLKQPLLKKLLGKEEFSEEACFAFTAIMKYMGDLPSKRPRIGNEITDHIFDGPLKHEILRDEIYCQIMKQLTENRNRISEERGWELMWLGTGLFACSQGLLKELTMFLRSRRHPISQDSLHRLQKTIRNGQRKYPPHQVEVEAIQHKTTQIFHKVYFPDDTDEAFEVDSATRAKDFCQNISQRLSLRSAEGFSLFVKIADKVISVPEGDFFFDFVRHLTDWIKKARPTRDGTNPQFTYQVFFMKKLWTNTVPGKDKNADLIFHYHQELPKLLRGYHKCSKEEASKLAALVYRVKFGDSKQELQAIPQMLRELIPSDLIKIQGSNDWKRSIVSAYNQDGGMTPEDAKVTFLKIVYRWPTFGSAFFEVKQTTEPNYPEMLLIAINKHGVSLIHPQTKEILVTHPFTRISNWSSGNTYFHMTIVCKNLNAIK</sequence>
<evidence type="ECO:0000256" key="11">
    <source>
        <dbReference type="PROSITE-ProRule" id="PRU00192"/>
    </source>
</evidence>
<dbReference type="GO" id="GO:0009887">
    <property type="term" value="P:animal organ morphogenesis"/>
    <property type="evidence" value="ECO:0007669"/>
    <property type="project" value="UniProtKB-ARBA"/>
</dbReference>
<feature type="binding site" evidence="12">
    <location>
        <begin position="211"/>
        <end position="218"/>
    </location>
    <ligand>
        <name>ATP</name>
        <dbReference type="ChEBI" id="CHEBI:30616"/>
    </ligand>
</feature>
<evidence type="ECO:0000313" key="19">
    <source>
        <dbReference type="Proteomes" id="UP000183832"/>
    </source>
</evidence>
<dbReference type="FunFam" id="1.20.80.10:FF:000013">
    <property type="entry name" value="Unconventional myosin-VIIa"/>
    <property type="match status" value="1"/>
</dbReference>
<dbReference type="SMART" id="SM00139">
    <property type="entry name" value="MyTH4"/>
    <property type="match status" value="2"/>
</dbReference>
<evidence type="ECO:0000256" key="10">
    <source>
        <dbReference type="ARBA" id="ARBA00023203"/>
    </source>
</evidence>
<evidence type="ECO:0000256" key="8">
    <source>
        <dbReference type="ARBA" id="ARBA00023123"/>
    </source>
</evidence>
<dbReference type="Pfam" id="PF00612">
    <property type="entry name" value="IQ"/>
    <property type="match status" value="3"/>
</dbReference>
<dbReference type="Gene3D" id="3.40.850.10">
    <property type="entry name" value="Kinesin motor domain"/>
    <property type="match status" value="1"/>
</dbReference>
<dbReference type="SUPFAM" id="SSF47031">
    <property type="entry name" value="Second domain of FERM"/>
    <property type="match status" value="2"/>
</dbReference>
<dbReference type="InterPro" id="IPR035963">
    <property type="entry name" value="FERM_2"/>
</dbReference>
<dbReference type="PRINTS" id="PR00193">
    <property type="entry name" value="MYOSINHEAVY"/>
</dbReference>
<evidence type="ECO:0000256" key="9">
    <source>
        <dbReference type="ARBA" id="ARBA00023175"/>
    </source>
</evidence>
<dbReference type="InterPro" id="IPR019749">
    <property type="entry name" value="Band_41_domain"/>
</dbReference>
<keyword evidence="6 12" id="KW-0547">Nucleotide-binding</keyword>
<evidence type="ECO:0000256" key="5">
    <source>
        <dbReference type="ARBA" id="ARBA00022737"/>
    </source>
</evidence>
<dbReference type="SUPFAM" id="SSF50044">
    <property type="entry name" value="SH3-domain"/>
    <property type="match status" value="1"/>
</dbReference>
<keyword evidence="13" id="KW-0175">Coiled coil</keyword>
<accession>A0A1J1I168</accession>
<dbReference type="PANTHER" id="PTHR22692">
    <property type="entry name" value="MYOSIN VII, XV"/>
    <property type="match status" value="1"/>
</dbReference>
<feature type="domain" description="FERM" evidence="15">
    <location>
        <begin position="1911"/>
        <end position="2189"/>
    </location>
</feature>
<dbReference type="InterPro" id="IPR000299">
    <property type="entry name" value="FERM_domain"/>
</dbReference>
<feature type="domain" description="FERM" evidence="15">
    <location>
        <begin position="1303"/>
        <end position="1615"/>
    </location>
</feature>
<dbReference type="Pfam" id="PF00373">
    <property type="entry name" value="FERM_M"/>
    <property type="match status" value="1"/>
</dbReference>
<dbReference type="Pfam" id="PF24123">
    <property type="entry name" value="Myosin_VII_N"/>
    <property type="match status" value="1"/>
</dbReference>
<dbReference type="InterPro" id="IPR036106">
    <property type="entry name" value="MYSc_Myo7"/>
</dbReference>
<keyword evidence="4" id="KW-0963">Cytoplasm</keyword>
<dbReference type="Gene3D" id="2.30.29.30">
    <property type="entry name" value="Pleckstrin-homology domain (PH domain)/Phosphotyrosine-binding domain (PTB)"/>
    <property type="match status" value="2"/>
</dbReference>
<dbReference type="CDD" id="cd13199">
    <property type="entry name" value="FERM_C2_MyoVII"/>
    <property type="match status" value="1"/>
</dbReference>
<dbReference type="Gene3D" id="1.20.5.190">
    <property type="match status" value="2"/>
</dbReference>
<dbReference type="FunFam" id="3.10.20.90:FF:000051">
    <property type="entry name" value="Unconventional myosin-VIIa"/>
    <property type="match status" value="1"/>
</dbReference>
<feature type="domain" description="MyTH4" evidence="16">
    <location>
        <begin position="1757"/>
        <end position="1905"/>
    </location>
</feature>
<dbReference type="FunFam" id="3.10.20.90:FF:000036">
    <property type="entry name" value="Unconventional myosin-VIIa"/>
    <property type="match status" value="1"/>
</dbReference>
<evidence type="ECO:0000256" key="7">
    <source>
        <dbReference type="ARBA" id="ARBA00022840"/>
    </source>
</evidence>
<organism evidence="18 19">
    <name type="scientific">Clunio marinus</name>
    <dbReference type="NCBI Taxonomy" id="568069"/>
    <lineage>
        <taxon>Eukaryota</taxon>
        <taxon>Metazoa</taxon>
        <taxon>Ecdysozoa</taxon>
        <taxon>Arthropoda</taxon>
        <taxon>Hexapoda</taxon>
        <taxon>Insecta</taxon>
        <taxon>Pterygota</taxon>
        <taxon>Neoptera</taxon>
        <taxon>Endopterygota</taxon>
        <taxon>Diptera</taxon>
        <taxon>Nematocera</taxon>
        <taxon>Chironomoidea</taxon>
        <taxon>Chironomidae</taxon>
        <taxon>Clunio</taxon>
    </lineage>
</organism>
<dbReference type="PROSITE" id="PS51016">
    <property type="entry name" value="MYTH4"/>
    <property type="match status" value="2"/>
</dbReference>
<evidence type="ECO:0000256" key="3">
    <source>
        <dbReference type="ARBA" id="ARBA00022443"/>
    </source>
</evidence>
<proteinExistence type="inferred from homology"/>
<dbReference type="SMART" id="SM00242">
    <property type="entry name" value="MYSc"/>
    <property type="match status" value="1"/>
</dbReference>
<dbReference type="Gene3D" id="6.20.240.20">
    <property type="match status" value="1"/>
</dbReference>
<dbReference type="InterPro" id="IPR041794">
    <property type="entry name" value="MyoVII_FERM_C2"/>
</dbReference>
<dbReference type="Pfam" id="PF00784">
    <property type="entry name" value="MyTH4"/>
    <property type="match status" value="2"/>
</dbReference>
<dbReference type="SUPFAM" id="SSF50729">
    <property type="entry name" value="PH domain-like"/>
    <property type="match status" value="1"/>
</dbReference>
<feature type="domain" description="MyTH4" evidence="16">
    <location>
        <begin position="1062"/>
        <end position="1298"/>
    </location>
</feature>
<dbReference type="InterPro" id="IPR041793">
    <property type="entry name" value="MyoVII_FERM_C1"/>
</dbReference>
<dbReference type="Gene3D" id="1.20.80.10">
    <property type="match status" value="2"/>
</dbReference>
<dbReference type="PROSITE" id="PS50096">
    <property type="entry name" value="IQ"/>
    <property type="match status" value="4"/>
</dbReference>
<dbReference type="Gene3D" id="1.20.58.530">
    <property type="match status" value="1"/>
</dbReference>
<evidence type="ECO:0000256" key="1">
    <source>
        <dbReference type="ARBA" id="ARBA00004496"/>
    </source>
</evidence>
<dbReference type="CDD" id="cd14473">
    <property type="entry name" value="FERM_B-lobe"/>
    <property type="match status" value="2"/>
</dbReference>
<comment type="subcellular location">
    <subcellularLocation>
        <location evidence="1">Cytoplasm</location>
    </subcellularLocation>
</comment>
<dbReference type="CDD" id="cd17093">
    <property type="entry name" value="FERM2_F1_Myosin-VII"/>
    <property type="match status" value="1"/>
</dbReference>
<name>A0A1J1I168_9DIPT</name>
<dbReference type="InterPro" id="IPR036028">
    <property type="entry name" value="SH3-like_dom_sf"/>
</dbReference>
<dbReference type="InterPro" id="IPR019748">
    <property type="entry name" value="FERM_central"/>
</dbReference>
<dbReference type="InterPro" id="IPR000857">
    <property type="entry name" value="MyTH4_dom"/>
</dbReference>
<dbReference type="SMART" id="SM00295">
    <property type="entry name" value="B41"/>
    <property type="match status" value="2"/>
</dbReference>
<gene>
    <name evidence="18" type="primary">putative Myosin-VIIa</name>
    <name evidence="18" type="ORF">CLUMA_CG007474</name>
</gene>
<dbReference type="InterPro" id="IPR014352">
    <property type="entry name" value="FERM/acyl-CoA-bd_prot_sf"/>
</dbReference>
<dbReference type="GO" id="GO:0071944">
    <property type="term" value="C:cell periphery"/>
    <property type="evidence" value="ECO:0007669"/>
    <property type="project" value="UniProtKB-ARBA"/>
</dbReference>
<dbReference type="CDD" id="cd01381">
    <property type="entry name" value="MYSc_Myo7"/>
    <property type="match status" value="1"/>
</dbReference>
<dbReference type="GO" id="GO:0030182">
    <property type="term" value="P:neuron differentiation"/>
    <property type="evidence" value="ECO:0007669"/>
    <property type="project" value="UniProtKB-ARBA"/>
</dbReference>
<dbReference type="PANTHER" id="PTHR22692:SF33">
    <property type="entry name" value="MYOSIN"/>
    <property type="match status" value="1"/>
</dbReference>
<reference evidence="18 19" key="1">
    <citation type="submission" date="2015-04" db="EMBL/GenBank/DDBJ databases">
        <authorList>
            <person name="Syromyatnikov M.Y."/>
            <person name="Popov V.N."/>
        </authorList>
    </citation>
    <scope>NUCLEOTIDE SEQUENCE [LARGE SCALE GENOMIC DNA]</scope>
</reference>
<dbReference type="GO" id="GO:0003774">
    <property type="term" value="F:cytoskeletal motor activity"/>
    <property type="evidence" value="ECO:0007669"/>
    <property type="project" value="UniProtKB-UniRule"/>
</dbReference>
<dbReference type="InterPro" id="IPR038185">
    <property type="entry name" value="MyTH4_dom_sf"/>
</dbReference>
<dbReference type="CDD" id="cd17092">
    <property type="entry name" value="FERM1_F1_Myosin-VII"/>
    <property type="match status" value="1"/>
</dbReference>
<evidence type="ECO:0000256" key="6">
    <source>
        <dbReference type="ARBA" id="ARBA00022741"/>
    </source>
</evidence>
<dbReference type="OrthoDB" id="6108017at2759"/>
<dbReference type="GO" id="GO:0007423">
    <property type="term" value="P:sensory organ development"/>
    <property type="evidence" value="ECO:0007669"/>
    <property type="project" value="UniProtKB-ARBA"/>
</dbReference>
<dbReference type="SUPFAM" id="SSF54236">
    <property type="entry name" value="Ubiquitin-like"/>
    <property type="match status" value="2"/>
</dbReference>
<dbReference type="Pfam" id="PF21989">
    <property type="entry name" value="RA_2"/>
    <property type="match status" value="2"/>
</dbReference>
<dbReference type="SMART" id="SM00326">
    <property type="entry name" value="SH3"/>
    <property type="match status" value="1"/>
</dbReference>
<dbReference type="InterPro" id="IPR057130">
    <property type="entry name" value="Myosin_VII_N"/>
</dbReference>
<dbReference type="FunFam" id="1.20.80.10:FF:000012">
    <property type="entry name" value="Myosin VIIA"/>
    <property type="match status" value="1"/>
</dbReference>
<dbReference type="InterPro" id="IPR000048">
    <property type="entry name" value="IQ_motif_EF-hand-BS"/>
</dbReference>
<dbReference type="CDD" id="cd23767">
    <property type="entry name" value="IQCD"/>
    <property type="match status" value="1"/>
</dbReference>
<dbReference type="FunFam" id="2.30.29.30:FF:000075">
    <property type="entry name" value="unconventional myosin-VIIa"/>
    <property type="match status" value="1"/>
</dbReference>
<dbReference type="InterPro" id="IPR001452">
    <property type="entry name" value="SH3_domain"/>
</dbReference>
<dbReference type="InterPro" id="IPR051567">
    <property type="entry name" value="Unconventional_Myosin_ATPase"/>
</dbReference>
<keyword evidence="5" id="KW-0677">Repeat</keyword>
<evidence type="ECO:0000259" key="14">
    <source>
        <dbReference type="PROSITE" id="PS50002"/>
    </source>
</evidence>
<dbReference type="FunFam" id="1.10.10.820:FF:000001">
    <property type="entry name" value="Myosin heavy chain"/>
    <property type="match status" value="1"/>
</dbReference>
<keyword evidence="7 12" id="KW-0067">ATP-binding</keyword>
<dbReference type="GO" id="GO:0120025">
    <property type="term" value="C:plasma membrane bounded cell projection"/>
    <property type="evidence" value="ECO:0007669"/>
    <property type="project" value="UniProtKB-ARBA"/>
</dbReference>
<dbReference type="GO" id="GO:0007605">
    <property type="term" value="P:sensory perception of sound"/>
    <property type="evidence" value="ECO:0007669"/>
    <property type="project" value="UniProtKB-ARBA"/>
</dbReference>
<dbReference type="Pfam" id="PF21998">
    <property type="entry name" value="FERM_C1_MyoVII"/>
    <property type="match status" value="1"/>
</dbReference>
<feature type="coiled-coil region" evidence="13">
    <location>
        <begin position="940"/>
        <end position="970"/>
    </location>
</feature>
<dbReference type="EMBL" id="CVRI01000038">
    <property type="protein sequence ID" value="CRK93947.1"/>
    <property type="molecule type" value="Genomic_DNA"/>
</dbReference>
<dbReference type="SUPFAM" id="SSF52540">
    <property type="entry name" value="P-loop containing nucleoside triphosphate hydrolases"/>
    <property type="match status" value="2"/>
</dbReference>
<dbReference type="Pfam" id="PF00063">
    <property type="entry name" value="Myosin_head"/>
    <property type="match status" value="1"/>
</dbReference>
<dbReference type="GO" id="GO:0005524">
    <property type="term" value="F:ATP binding"/>
    <property type="evidence" value="ECO:0007669"/>
    <property type="project" value="UniProtKB-UniRule"/>
</dbReference>
<dbReference type="CDD" id="cd13198">
    <property type="entry name" value="FERM_C1_MyoVII"/>
    <property type="match status" value="1"/>
</dbReference>
<evidence type="ECO:0000313" key="18">
    <source>
        <dbReference type="EMBL" id="CRK93947.1"/>
    </source>
</evidence>
<feature type="region of interest" description="Actin-binding" evidence="12">
    <location>
        <begin position="667"/>
        <end position="689"/>
    </location>
</feature>
<dbReference type="GO" id="GO:0016461">
    <property type="term" value="C:unconventional myosin complex"/>
    <property type="evidence" value="ECO:0007669"/>
    <property type="project" value="UniProtKB-ARBA"/>
</dbReference>
<dbReference type="PROSITE" id="PS51456">
    <property type="entry name" value="MYOSIN_MOTOR"/>
    <property type="match status" value="1"/>
</dbReference>
<dbReference type="Gene3D" id="1.25.40.530">
    <property type="entry name" value="MyTH4 domain"/>
    <property type="match status" value="2"/>
</dbReference>
<dbReference type="InterPro" id="IPR011993">
    <property type="entry name" value="PH-like_dom_sf"/>
</dbReference>
<evidence type="ECO:0000256" key="2">
    <source>
        <dbReference type="ARBA" id="ARBA00008314"/>
    </source>
</evidence>
<dbReference type="GO" id="GO:0005737">
    <property type="term" value="C:cytoplasm"/>
    <property type="evidence" value="ECO:0007669"/>
    <property type="project" value="UniProtKB-SubCell"/>
</dbReference>
<evidence type="ECO:0000259" key="17">
    <source>
        <dbReference type="PROSITE" id="PS51456"/>
    </source>
</evidence>
<dbReference type="PROSITE" id="PS50002">
    <property type="entry name" value="SH3"/>
    <property type="match status" value="1"/>
</dbReference>
<dbReference type="InterPro" id="IPR027417">
    <property type="entry name" value="P-loop_NTPase"/>
</dbReference>
<dbReference type="Gene3D" id="1.10.10.820">
    <property type="match status" value="1"/>
</dbReference>
<dbReference type="Proteomes" id="UP000183832">
    <property type="component" value="Unassembled WGS sequence"/>
</dbReference>
<keyword evidence="19" id="KW-1185">Reference proteome</keyword>
<dbReference type="SMART" id="SM00015">
    <property type="entry name" value="IQ"/>
    <property type="match status" value="4"/>
</dbReference>
<evidence type="ECO:0000256" key="12">
    <source>
        <dbReference type="PROSITE-ProRule" id="PRU00782"/>
    </source>
</evidence>
<dbReference type="PROSITE" id="PS50057">
    <property type="entry name" value="FERM_3"/>
    <property type="match status" value="2"/>
</dbReference>
<dbReference type="GO" id="GO:0009888">
    <property type="term" value="P:tissue development"/>
    <property type="evidence" value="ECO:0007669"/>
    <property type="project" value="UniProtKB-ARBA"/>
</dbReference>